<feature type="chain" id="PRO_5039889034" evidence="3">
    <location>
        <begin position="21"/>
        <end position="577"/>
    </location>
</feature>
<dbReference type="OrthoDB" id="6629502at2759"/>
<keyword evidence="2" id="KW-0472">Membrane</keyword>
<evidence type="ECO:0000256" key="2">
    <source>
        <dbReference type="SAM" id="Phobius"/>
    </source>
</evidence>
<dbReference type="Proteomes" id="UP001107558">
    <property type="component" value="Chromosome 3"/>
</dbReference>
<feature type="compositionally biased region" description="Basic and acidic residues" evidence="1">
    <location>
        <begin position="565"/>
        <end position="577"/>
    </location>
</feature>
<protein>
    <submittedName>
        <fullName evidence="4">Uncharacterized protein</fullName>
    </submittedName>
</protein>
<keyword evidence="3" id="KW-0732">Signal</keyword>
<feature type="signal peptide" evidence="3">
    <location>
        <begin position="1"/>
        <end position="20"/>
    </location>
</feature>
<name>A0A9J6BRE0_POLVA</name>
<comment type="caution">
    <text evidence="4">The sequence shown here is derived from an EMBL/GenBank/DDBJ whole genome shotgun (WGS) entry which is preliminary data.</text>
</comment>
<feature type="region of interest" description="Disordered" evidence="1">
    <location>
        <begin position="546"/>
        <end position="577"/>
    </location>
</feature>
<accession>A0A9J6BRE0</accession>
<sequence length="577" mass="67077">MRWKQHLVIFVAFFIAVCNGRNVIRNFPLLQFREIADVKLIYKHENVDVRNFKLQLVLDLMMQEIIETSFEHNEFVLERESLIQELKNLNYTYGNFLKSPPKQQVNNRQKRSWDAFGNALKWMGGVMNAEDRNIVTRYLQQIHDNQTKINEKMDSIMTQLNNPSELKAENSDERIIELRRDLMRLKESLMIQEFKERFELFSTKINAIISSYVNGRLDSEIIDETIIQALEGSLNSTKNRPSQYACTTPIECIRNSETKFVYTNNELRMSLKIPVIANRVFKLYEIAAIPAAAFDNVIILKPQHKYYAYDDDNEELISFNSDYKQSCFTSESSKLFCTTEDISSNVNKNDCLLTAIRDKIVDTEICAEDMELHELDDFAVIKFDKRRFFIHSELPNSVQVDCMNGDEHTQNVTGSIIIDLTFECRGMINNLKLVTYALNENQHFATFSANISKESFRDVINTMAPTSTLNSDLIYDLENMKVTGLKEKVFVTEESLQAKNQWQENEIKVLHAEHNKFIIIALVLAVGALLFIVFRRHKSILILQSSAKTNEEEQPPQYTDEKDESDTSFKYESNYKS</sequence>
<keyword evidence="2" id="KW-1133">Transmembrane helix</keyword>
<evidence type="ECO:0000313" key="4">
    <source>
        <dbReference type="EMBL" id="KAG5672003.1"/>
    </source>
</evidence>
<evidence type="ECO:0000313" key="5">
    <source>
        <dbReference type="Proteomes" id="UP001107558"/>
    </source>
</evidence>
<dbReference type="AlphaFoldDB" id="A0A9J6BRE0"/>
<proteinExistence type="predicted"/>
<gene>
    <name evidence="4" type="ORF">PVAND_002167</name>
</gene>
<evidence type="ECO:0000256" key="1">
    <source>
        <dbReference type="SAM" id="MobiDB-lite"/>
    </source>
</evidence>
<feature type="transmembrane region" description="Helical" evidence="2">
    <location>
        <begin position="517"/>
        <end position="534"/>
    </location>
</feature>
<dbReference type="EMBL" id="JADBJN010000003">
    <property type="protein sequence ID" value="KAG5672003.1"/>
    <property type="molecule type" value="Genomic_DNA"/>
</dbReference>
<evidence type="ECO:0000256" key="3">
    <source>
        <dbReference type="SAM" id="SignalP"/>
    </source>
</evidence>
<keyword evidence="5" id="KW-1185">Reference proteome</keyword>
<organism evidence="4 5">
    <name type="scientific">Polypedilum vanderplanki</name>
    <name type="common">Sleeping chironomid midge</name>
    <dbReference type="NCBI Taxonomy" id="319348"/>
    <lineage>
        <taxon>Eukaryota</taxon>
        <taxon>Metazoa</taxon>
        <taxon>Ecdysozoa</taxon>
        <taxon>Arthropoda</taxon>
        <taxon>Hexapoda</taxon>
        <taxon>Insecta</taxon>
        <taxon>Pterygota</taxon>
        <taxon>Neoptera</taxon>
        <taxon>Endopterygota</taxon>
        <taxon>Diptera</taxon>
        <taxon>Nematocera</taxon>
        <taxon>Chironomoidea</taxon>
        <taxon>Chironomidae</taxon>
        <taxon>Chironominae</taxon>
        <taxon>Polypedilum</taxon>
        <taxon>Polypedilum</taxon>
    </lineage>
</organism>
<reference evidence="4" key="1">
    <citation type="submission" date="2021-03" db="EMBL/GenBank/DDBJ databases">
        <title>Chromosome level genome of the anhydrobiotic midge Polypedilum vanderplanki.</title>
        <authorList>
            <person name="Yoshida Y."/>
            <person name="Kikawada T."/>
            <person name="Gusev O."/>
        </authorList>
    </citation>
    <scope>NUCLEOTIDE SEQUENCE</scope>
    <source>
        <strain evidence="4">NIAS01</strain>
        <tissue evidence="4">Whole body or cell culture</tissue>
    </source>
</reference>
<keyword evidence="2" id="KW-0812">Transmembrane</keyword>